<dbReference type="InterPro" id="IPR013783">
    <property type="entry name" value="Ig-like_fold"/>
</dbReference>
<proteinExistence type="predicted"/>
<organism evidence="2 3">
    <name type="scientific">Pieris macdunnoughi</name>
    <dbReference type="NCBI Taxonomy" id="345717"/>
    <lineage>
        <taxon>Eukaryota</taxon>
        <taxon>Metazoa</taxon>
        <taxon>Ecdysozoa</taxon>
        <taxon>Arthropoda</taxon>
        <taxon>Hexapoda</taxon>
        <taxon>Insecta</taxon>
        <taxon>Pterygota</taxon>
        <taxon>Neoptera</taxon>
        <taxon>Endopterygota</taxon>
        <taxon>Lepidoptera</taxon>
        <taxon>Glossata</taxon>
        <taxon>Ditrysia</taxon>
        <taxon>Papilionoidea</taxon>
        <taxon>Pieridae</taxon>
        <taxon>Pierinae</taxon>
        <taxon>Pieris</taxon>
    </lineage>
</organism>
<keyword evidence="3" id="KW-1185">Reference proteome</keyword>
<evidence type="ECO:0000256" key="1">
    <source>
        <dbReference type="SAM" id="SignalP"/>
    </source>
</evidence>
<comment type="caution">
    <text evidence="2">The sequence shown here is derived from an EMBL/GenBank/DDBJ whole genome shotgun (WGS) entry which is preliminary data.</text>
</comment>
<dbReference type="SUPFAM" id="SSF49265">
    <property type="entry name" value="Fibronectin type III"/>
    <property type="match status" value="1"/>
</dbReference>
<dbReference type="AlphaFoldDB" id="A0A821WK94"/>
<protein>
    <submittedName>
        <fullName evidence="2">Uncharacterized protein</fullName>
    </submittedName>
</protein>
<sequence>MILRTESKLVLACIVLVTGIEESERYLEAPEVTSVSLAEPEGLYVQWWPVRQRNDDPVIGYKIRLWEIPESSTTDIQLVDAYKYPGTVKHEESSKSFSVNNTDPISREEIVGSANKGLMSATVKIKYNTIYEVRVLGFKKDVDGPMSLPTRIKVVKGSGYQVVLQRSVTGCRITVPSEVQHGNDPYPYEHNFNF</sequence>
<dbReference type="Proteomes" id="UP000663880">
    <property type="component" value="Unassembled WGS sequence"/>
</dbReference>
<dbReference type="InterPro" id="IPR036116">
    <property type="entry name" value="FN3_sf"/>
</dbReference>
<dbReference type="EMBL" id="CAJOBZ010000061">
    <property type="protein sequence ID" value="CAF4926149.1"/>
    <property type="molecule type" value="Genomic_DNA"/>
</dbReference>
<feature type="chain" id="PRO_5032320505" evidence="1">
    <location>
        <begin position="20"/>
        <end position="194"/>
    </location>
</feature>
<evidence type="ECO:0000313" key="3">
    <source>
        <dbReference type="Proteomes" id="UP000663880"/>
    </source>
</evidence>
<accession>A0A821WK94</accession>
<dbReference type="Gene3D" id="2.60.40.10">
    <property type="entry name" value="Immunoglobulins"/>
    <property type="match status" value="1"/>
</dbReference>
<dbReference type="OrthoDB" id="6883439at2759"/>
<keyword evidence="1" id="KW-0732">Signal</keyword>
<name>A0A821WK94_9NEOP</name>
<feature type="signal peptide" evidence="1">
    <location>
        <begin position="1"/>
        <end position="19"/>
    </location>
</feature>
<evidence type="ECO:0000313" key="2">
    <source>
        <dbReference type="EMBL" id="CAF4926149.1"/>
    </source>
</evidence>
<reference evidence="2" key="1">
    <citation type="submission" date="2021-02" db="EMBL/GenBank/DDBJ databases">
        <authorList>
            <person name="Steward A R."/>
        </authorList>
    </citation>
    <scope>NUCLEOTIDE SEQUENCE</scope>
</reference>
<gene>
    <name evidence="2" type="ORF">PMACD_LOCUS13469</name>
</gene>